<evidence type="ECO:0000259" key="2">
    <source>
        <dbReference type="PROSITE" id="PS51159"/>
    </source>
</evidence>
<dbReference type="Pfam" id="PF03370">
    <property type="entry name" value="CBM_21"/>
    <property type="match status" value="1"/>
</dbReference>
<dbReference type="InterPro" id="IPR038175">
    <property type="entry name" value="CBM21_dom_sf"/>
</dbReference>
<gene>
    <name evidence="3" type="ORF">FBUS_08482</name>
</gene>
<dbReference type="InterPro" id="IPR050782">
    <property type="entry name" value="PP1_regulatory_subunit_3"/>
</dbReference>
<organism evidence="3 4">
    <name type="scientific">Fasciolopsis buskii</name>
    <dbReference type="NCBI Taxonomy" id="27845"/>
    <lineage>
        <taxon>Eukaryota</taxon>
        <taxon>Metazoa</taxon>
        <taxon>Spiralia</taxon>
        <taxon>Lophotrochozoa</taxon>
        <taxon>Platyhelminthes</taxon>
        <taxon>Trematoda</taxon>
        <taxon>Digenea</taxon>
        <taxon>Plagiorchiida</taxon>
        <taxon>Echinostomata</taxon>
        <taxon>Echinostomatoidea</taxon>
        <taxon>Fasciolidae</taxon>
        <taxon>Fasciolopsis</taxon>
    </lineage>
</organism>
<dbReference type="InterPro" id="IPR005036">
    <property type="entry name" value="CBM21_dom"/>
</dbReference>
<evidence type="ECO:0000256" key="1">
    <source>
        <dbReference type="SAM" id="MobiDB-lite"/>
    </source>
</evidence>
<dbReference type="PANTHER" id="PTHR12307:SF36">
    <property type="entry name" value="GLYCOGEN-BINDING SUBUNIT 76A"/>
    <property type="match status" value="1"/>
</dbReference>
<protein>
    <recommendedName>
        <fullName evidence="2">CBM21 domain-containing protein</fullName>
    </recommendedName>
</protein>
<dbReference type="PROSITE" id="PS51159">
    <property type="entry name" value="CBM21"/>
    <property type="match status" value="1"/>
</dbReference>
<name>A0A8E0RQP4_9TREM</name>
<dbReference type="Gene3D" id="2.60.40.2440">
    <property type="entry name" value="Carbohydrate binding type-21 domain"/>
    <property type="match status" value="1"/>
</dbReference>
<feature type="region of interest" description="Disordered" evidence="1">
    <location>
        <begin position="234"/>
        <end position="256"/>
    </location>
</feature>
<dbReference type="OrthoDB" id="1881at2759"/>
<evidence type="ECO:0000313" key="4">
    <source>
        <dbReference type="Proteomes" id="UP000728185"/>
    </source>
</evidence>
<dbReference type="Proteomes" id="UP000728185">
    <property type="component" value="Unassembled WGS sequence"/>
</dbReference>
<feature type="domain" description="CBM21" evidence="2">
    <location>
        <begin position="532"/>
        <end position="652"/>
    </location>
</feature>
<dbReference type="AlphaFoldDB" id="A0A8E0RQP4"/>
<feature type="compositionally biased region" description="Low complexity" evidence="1">
    <location>
        <begin position="127"/>
        <end position="147"/>
    </location>
</feature>
<accession>A0A8E0RQP4</accession>
<reference evidence="3" key="1">
    <citation type="submission" date="2019-05" db="EMBL/GenBank/DDBJ databases">
        <title>Annotation for the trematode Fasciolopsis buski.</title>
        <authorList>
            <person name="Choi Y.-J."/>
        </authorList>
    </citation>
    <scope>NUCLEOTIDE SEQUENCE</scope>
    <source>
        <strain evidence="3">HT</strain>
        <tissue evidence="3">Whole worm</tissue>
    </source>
</reference>
<dbReference type="GO" id="GO:0005979">
    <property type="term" value="P:regulation of glycogen biosynthetic process"/>
    <property type="evidence" value="ECO:0007669"/>
    <property type="project" value="TreeGrafter"/>
</dbReference>
<proteinExistence type="predicted"/>
<feature type="region of interest" description="Disordered" evidence="1">
    <location>
        <begin position="123"/>
        <end position="152"/>
    </location>
</feature>
<comment type="caution">
    <text evidence="3">The sequence shown here is derived from an EMBL/GenBank/DDBJ whole genome shotgun (WGS) entry which is preliminary data.</text>
</comment>
<sequence>MTATVGIRSGLSRHWTGSLLELNCSSTESLSDYPDTVVNPSYVHWRANVKNGAENLHNLNGNGYVCLTHEDDSDEYVYSKDDMTRFDGRGNSGTSNLTSNQIFRLRQLISLLHRNFHHRYGKRPGEFSGKSSRNSFSSSDFNRSFGDAESAQTTNQYPMQSFGCSSVFNNDQKLIHALFDANLESCFPSESSFLLITKSKRRHCSSEGDLTFASSTANTYTSVQNECQITSTSRVDTSDTKANAVEQNSDSPALDGSLETLIDSDDSVIPSEDGNVELEVPVPEDADKAVQTAEDSQKLEALKNDEVECMKSSNQLKENGNSNLELDMHSNKPKACHPESLPHLTQATLDVDNNCPTGVISHPRLTKSELSSPQVRKMERENSITSASSGKLMKTVSFADEVGQSLTEVFLFRKTEEESFIPDYDDEFDAPFISILRKPIASSFGRFTRSRSKRGSVDLSMSPCQQTQMDLPDSAYPSSLSKKMVETNRYLWFLGFTQPAAQYYEFRQRIENRGVSLENITLTQPEEYVQRQQQQESSNILATSSAARLPYLSGTIKVKNDCFDKKVWLRLTTNNWATFVDCAAVYSAELSSGSSHAPSRFDTFTFRISAAEYPKETDNTDCIEFAIRYCAGPDGSWGQFWDNNEGKNYVIERRLVGSSWSSPTNSSPSLLNKMNNSFGSCSEYKPHESNSGRANTCNPYTVDYRPNFTGISSFTDYRAWEHYASESIYY</sequence>
<dbReference type="GO" id="GO:2001069">
    <property type="term" value="F:glycogen binding"/>
    <property type="evidence" value="ECO:0007669"/>
    <property type="project" value="TreeGrafter"/>
</dbReference>
<dbReference type="GO" id="GO:0000164">
    <property type="term" value="C:protein phosphatase type 1 complex"/>
    <property type="evidence" value="ECO:0007669"/>
    <property type="project" value="TreeGrafter"/>
</dbReference>
<evidence type="ECO:0000313" key="3">
    <source>
        <dbReference type="EMBL" id="KAA0185561.1"/>
    </source>
</evidence>
<dbReference type="GO" id="GO:0008157">
    <property type="term" value="F:protein phosphatase 1 binding"/>
    <property type="evidence" value="ECO:0007669"/>
    <property type="project" value="TreeGrafter"/>
</dbReference>
<dbReference type="PANTHER" id="PTHR12307">
    <property type="entry name" value="PROTEIN PHOSPHATASE 1 REGULATORY SUBUNIT"/>
    <property type="match status" value="1"/>
</dbReference>
<dbReference type="EMBL" id="LUCM01010372">
    <property type="protein sequence ID" value="KAA0185561.1"/>
    <property type="molecule type" value="Genomic_DNA"/>
</dbReference>
<keyword evidence="4" id="KW-1185">Reference proteome</keyword>